<dbReference type="Gene3D" id="3.40.50.300">
    <property type="entry name" value="P-loop containing nucleotide triphosphate hydrolases"/>
    <property type="match status" value="2"/>
</dbReference>
<evidence type="ECO:0000256" key="2">
    <source>
        <dbReference type="ARBA" id="ARBA00022801"/>
    </source>
</evidence>
<dbReference type="InterPro" id="IPR002789">
    <property type="entry name" value="HerA_central"/>
</dbReference>
<sequence length="588" mass="63432">MTSRLPSPVDPGLYLGTVTEVTASQVQVNFPNATARPERRGLSRGAVGDFVFIDCERVKLLGRVIETRIPDGERLSVEPRLGETPDPNPIGRVQLLAAVEQGSDELRRGIPAFPRIGDSVHLADPRLLAQLIRNAVTHKGDVTLSVGRIDAADGVDICLPPEKVFGRHAGIFGATGGGKSWTLATLIQELKGAGGKAILLDPTGEFVDIDPVDQVFVFEAAAGHKLVHFPYRKVTEDDLFSLFRPSGQSQGPKLREAIKSLKLVEALAGVAPAGVTFVQGLVAKRLKPRTPFYTAIAASADVIHSPFCDFDISKLADQIKAECVHSSDFEQPQNFGKLDPATGGYCETLVSRIATQINSPELQCLFQTNGASLVEELAAFLADPTKDVAVISFREVRLEHNTREILLNIIGRHLLGLARQGAFRERPLVVFLDEAHQFLGQTVGDEYGSTQLDSFGLIAKEGRKYGLTCVLATQRPRDIPHDVLSQLGTLFVHRLTNKQDRDTVESACGDLDRGAAQFIPMLGPGEAIIIGPDLPAPLPVFIHPPTSPPDSRGPSYQAFWKSRRDAASQAAQAQAAQTAGEAEAPAEE</sequence>
<dbReference type="InterPro" id="IPR003593">
    <property type="entry name" value="AAA+_ATPase"/>
</dbReference>
<evidence type="ECO:0000313" key="10">
    <source>
        <dbReference type="Proteomes" id="UP001598130"/>
    </source>
</evidence>
<evidence type="ECO:0000256" key="4">
    <source>
        <dbReference type="ARBA" id="ARBA00022840"/>
    </source>
</evidence>
<keyword evidence="6" id="KW-0413">Isomerase</keyword>
<keyword evidence="2" id="KW-0378">Hydrolase</keyword>
<feature type="region of interest" description="Disordered" evidence="7">
    <location>
        <begin position="544"/>
        <end position="588"/>
    </location>
</feature>
<dbReference type="RefSeq" id="WP_377369322.1">
    <property type="nucleotide sequence ID" value="NZ_JAOTJD010000013.1"/>
</dbReference>
<dbReference type="EMBL" id="JAOTJD010000013">
    <property type="protein sequence ID" value="MFD3263992.1"/>
    <property type="molecule type" value="Genomic_DNA"/>
</dbReference>
<keyword evidence="4 9" id="KW-0067">ATP-binding</keyword>
<dbReference type="InterPro" id="IPR027417">
    <property type="entry name" value="P-loop_NTPase"/>
</dbReference>
<dbReference type="PANTHER" id="PTHR42957:SF1">
    <property type="entry name" value="HELICASE MJ1565-RELATED"/>
    <property type="match status" value="1"/>
</dbReference>
<feature type="compositionally biased region" description="Low complexity" evidence="7">
    <location>
        <begin position="567"/>
        <end position="588"/>
    </location>
</feature>
<keyword evidence="1" id="KW-0547">Nucleotide-binding</keyword>
<evidence type="ECO:0000256" key="3">
    <source>
        <dbReference type="ARBA" id="ARBA00022806"/>
    </source>
</evidence>
<evidence type="ECO:0000256" key="6">
    <source>
        <dbReference type="ARBA" id="ARBA00023235"/>
    </source>
</evidence>
<keyword evidence="5" id="KW-0238">DNA-binding</keyword>
<proteinExistence type="predicted"/>
<evidence type="ECO:0000313" key="9">
    <source>
        <dbReference type="EMBL" id="MFD3263992.1"/>
    </source>
</evidence>
<organism evidence="9 10">
    <name type="scientific">Phenylobacterium ferrooxidans</name>
    <dbReference type="NCBI Taxonomy" id="2982689"/>
    <lineage>
        <taxon>Bacteria</taxon>
        <taxon>Pseudomonadati</taxon>
        <taxon>Pseudomonadota</taxon>
        <taxon>Alphaproteobacteria</taxon>
        <taxon>Caulobacterales</taxon>
        <taxon>Caulobacteraceae</taxon>
        <taxon>Phenylobacterium</taxon>
    </lineage>
</organism>
<dbReference type="InterPro" id="IPR008571">
    <property type="entry name" value="HerA-like"/>
</dbReference>
<reference evidence="9 10" key="1">
    <citation type="submission" date="2022-09" db="EMBL/GenBank/DDBJ databases">
        <title>New species of Phenylobacterium.</title>
        <authorList>
            <person name="Mieszkin S."/>
        </authorList>
    </citation>
    <scope>NUCLEOTIDE SEQUENCE [LARGE SCALE GENOMIC DNA]</scope>
    <source>
        <strain evidence="9 10">HK31-G</strain>
    </source>
</reference>
<dbReference type="PANTHER" id="PTHR42957">
    <property type="entry name" value="HELICASE MJ1565-RELATED"/>
    <property type="match status" value="1"/>
</dbReference>
<dbReference type="Pfam" id="PF05872">
    <property type="entry name" value="HerA_C"/>
    <property type="match status" value="1"/>
</dbReference>
<keyword evidence="10" id="KW-1185">Reference proteome</keyword>
<dbReference type="SUPFAM" id="SSF52540">
    <property type="entry name" value="P-loop containing nucleoside triphosphate hydrolases"/>
    <property type="match status" value="1"/>
</dbReference>
<name>A0ABW6CQ11_9CAUL</name>
<dbReference type="InterPro" id="IPR033186">
    <property type="entry name" value="HerA_C"/>
</dbReference>
<dbReference type="GO" id="GO:0005524">
    <property type="term" value="F:ATP binding"/>
    <property type="evidence" value="ECO:0007669"/>
    <property type="project" value="UniProtKB-KW"/>
</dbReference>
<gene>
    <name evidence="9" type="ORF">OCL97_08470</name>
</gene>
<accession>A0ABW6CQ11</accession>
<dbReference type="SMART" id="SM00382">
    <property type="entry name" value="AAA"/>
    <property type="match status" value="1"/>
</dbReference>
<dbReference type="Pfam" id="PF01935">
    <property type="entry name" value="DUF87"/>
    <property type="match status" value="1"/>
</dbReference>
<protein>
    <submittedName>
        <fullName evidence="9">ATP-binding protein</fullName>
    </submittedName>
</protein>
<dbReference type="Proteomes" id="UP001598130">
    <property type="component" value="Unassembled WGS sequence"/>
</dbReference>
<evidence type="ECO:0000259" key="8">
    <source>
        <dbReference type="SMART" id="SM00382"/>
    </source>
</evidence>
<evidence type="ECO:0000256" key="7">
    <source>
        <dbReference type="SAM" id="MobiDB-lite"/>
    </source>
</evidence>
<evidence type="ECO:0000256" key="5">
    <source>
        <dbReference type="ARBA" id="ARBA00023125"/>
    </source>
</evidence>
<comment type="caution">
    <text evidence="9">The sequence shown here is derived from an EMBL/GenBank/DDBJ whole genome shotgun (WGS) entry which is preliminary data.</text>
</comment>
<evidence type="ECO:0000256" key="1">
    <source>
        <dbReference type="ARBA" id="ARBA00022741"/>
    </source>
</evidence>
<keyword evidence="3" id="KW-0347">Helicase</keyword>
<feature type="domain" description="AAA+ ATPase" evidence="8">
    <location>
        <begin position="165"/>
        <end position="505"/>
    </location>
</feature>